<dbReference type="Pfam" id="PF00672">
    <property type="entry name" value="HAMP"/>
    <property type="match status" value="1"/>
</dbReference>
<keyword evidence="7" id="KW-0902">Two-component regulatory system</keyword>
<dbReference type="SUPFAM" id="SSF47384">
    <property type="entry name" value="Homodimeric domain of signal transducing histidine kinase"/>
    <property type="match status" value="1"/>
</dbReference>
<dbReference type="AlphaFoldDB" id="A0A1M7Y9G9"/>
<dbReference type="GO" id="GO:0000155">
    <property type="term" value="F:phosphorelay sensor kinase activity"/>
    <property type="evidence" value="ECO:0007669"/>
    <property type="project" value="InterPro"/>
</dbReference>
<keyword evidence="9" id="KW-0812">Transmembrane</keyword>
<dbReference type="PRINTS" id="PR00344">
    <property type="entry name" value="BCTRLSENSOR"/>
</dbReference>
<organism evidence="12 13">
    <name type="scientific">Anaerocolumna xylanovorans DSM 12503</name>
    <dbReference type="NCBI Taxonomy" id="1121345"/>
    <lineage>
        <taxon>Bacteria</taxon>
        <taxon>Bacillati</taxon>
        <taxon>Bacillota</taxon>
        <taxon>Clostridia</taxon>
        <taxon>Lachnospirales</taxon>
        <taxon>Lachnospiraceae</taxon>
        <taxon>Anaerocolumna</taxon>
    </lineage>
</organism>
<dbReference type="InterPro" id="IPR050736">
    <property type="entry name" value="Sensor_HK_Regulatory"/>
</dbReference>
<dbReference type="Proteomes" id="UP000184612">
    <property type="component" value="Unassembled WGS sequence"/>
</dbReference>
<dbReference type="InterPro" id="IPR003594">
    <property type="entry name" value="HATPase_dom"/>
</dbReference>
<keyword evidence="13" id="KW-1185">Reference proteome</keyword>
<dbReference type="PROSITE" id="PS50109">
    <property type="entry name" value="HIS_KIN"/>
    <property type="match status" value="1"/>
</dbReference>
<dbReference type="EMBL" id="FRFD01000006">
    <property type="protein sequence ID" value="SHO49178.1"/>
    <property type="molecule type" value="Genomic_DNA"/>
</dbReference>
<dbReference type="GO" id="GO:0016020">
    <property type="term" value="C:membrane"/>
    <property type="evidence" value="ECO:0007669"/>
    <property type="project" value="UniProtKB-SubCell"/>
</dbReference>
<keyword evidence="6 12" id="KW-0418">Kinase</keyword>
<reference evidence="12 13" key="1">
    <citation type="submission" date="2016-12" db="EMBL/GenBank/DDBJ databases">
        <authorList>
            <person name="Song W.-J."/>
            <person name="Kurnit D.M."/>
        </authorList>
    </citation>
    <scope>NUCLEOTIDE SEQUENCE [LARGE SCALE GENOMIC DNA]</scope>
    <source>
        <strain evidence="12 13">DSM 12503</strain>
    </source>
</reference>
<evidence type="ECO:0000256" key="4">
    <source>
        <dbReference type="ARBA" id="ARBA00022553"/>
    </source>
</evidence>
<keyword evidence="8 9" id="KW-0472">Membrane</keyword>
<dbReference type="RefSeq" id="WP_073588874.1">
    <property type="nucleotide sequence ID" value="NZ_FRFD01000006.1"/>
</dbReference>
<dbReference type="STRING" id="1121345.SAMN02745217_02171"/>
<dbReference type="FunFam" id="1.10.287.130:FF:000001">
    <property type="entry name" value="Two-component sensor histidine kinase"/>
    <property type="match status" value="1"/>
</dbReference>
<protein>
    <recommendedName>
        <fullName evidence="3">histidine kinase</fullName>
        <ecNumber evidence="3">2.7.13.3</ecNumber>
    </recommendedName>
</protein>
<dbReference type="PANTHER" id="PTHR43711:SF26">
    <property type="entry name" value="SENSOR HISTIDINE KINASE RCSC"/>
    <property type="match status" value="1"/>
</dbReference>
<comment type="catalytic activity">
    <reaction evidence="1">
        <text>ATP + protein L-histidine = ADP + protein N-phospho-L-histidine.</text>
        <dbReference type="EC" id="2.7.13.3"/>
    </reaction>
</comment>
<dbReference type="EC" id="2.7.13.3" evidence="3"/>
<name>A0A1M7Y9G9_9FIRM</name>
<dbReference type="Pfam" id="PF00512">
    <property type="entry name" value="HisKA"/>
    <property type="match status" value="1"/>
</dbReference>
<dbReference type="InterPro" id="IPR003660">
    <property type="entry name" value="HAMP_dom"/>
</dbReference>
<dbReference type="CDD" id="cd00075">
    <property type="entry name" value="HATPase"/>
    <property type="match status" value="1"/>
</dbReference>
<dbReference type="FunFam" id="3.30.565.10:FF:000006">
    <property type="entry name" value="Sensor histidine kinase WalK"/>
    <property type="match status" value="1"/>
</dbReference>
<evidence type="ECO:0000256" key="3">
    <source>
        <dbReference type="ARBA" id="ARBA00012438"/>
    </source>
</evidence>
<accession>A0A1M7Y9G9</accession>
<dbReference type="CDD" id="cd06225">
    <property type="entry name" value="HAMP"/>
    <property type="match status" value="1"/>
</dbReference>
<feature type="domain" description="Histidine kinase" evidence="10">
    <location>
        <begin position="139"/>
        <end position="352"/>
    </location>
</feature>
<evidence type="ECO:0000256" key="2">
    <source>
        <dbReference type="ARBA" id="ARBA00004370"/>
    </source>
</evidence>
<evidence type="ECO:0000259" key="10">
    <source>
        <dbReference type="PROSITE" id="PS50109"/>
    </source>
</evidence>
<dbReference type="Gene3D" id="1.10.287.130">
    <property type="match status" value="1"/>
</dbReference>
<dbReference type="SUPFAM" id="SSF55874">
    <property type="entry name" value="ATPase domain of HSP90 chaperone/DNA topoisomerase II/histidine kinase"/>
    <property type="match status" value="1"/>
</dbReference>
<keyword evidence="5" id="KW-0808">Transferase</keyword>
<gene>
    <name evidence="12" type="ORF">SAMN02745217_02171</name>
</gene>
<feature type="domain" description="HAMP" evidence="11">
    <location>
        <begin position="85"/>
        <end position="131"/>
    </location>
</feature>
<dbReference type="InterPro" id="IPR004358">
    <property type="entry name" value="Sig_transdc_His_kin-like_C"/>
</dbReference>
<dbReference type="InterPro" id="IPR003661">
    <property type="entry name" value="HisK_dim/P_dom"/>
</dbReference>
<evidence type="ECO:0000256" key="1">
    <source>
        <dbReference type="ARBA" id="ARBA00000085"/>
    </source>
</evidence>
<dbReference type="PROSITE" id="PS50885">
    <property type="entry name" value="HAMP"/>
    <property type="match status" value="1"/>
</dbReference>
<dbReference type="SMART" id="SM00388">
    <property type="entry name" value="HisKA"/>
    <property type="match status" value="1"/>
</dbReference>
<evidence type="ECO:0000313" key="13">
    <source>
        <dbReference type="Proteomes" id="UP000184612"/>
    </source>
</evidence>
<dbReference type="CDD" id="cd00082">
    <property type="entry name" value="HisKA"/>
    <property type="match status" value="1"/>
</dbReference>
<evidence type="ECO:0000259" key="11">
    <source>
        <dbReference type="PROSITE" id="PS50885"/>
    </source>
</evidence>
<dbReference type="Gene3D" id="3.30.565.10">
    <property type="entry name" value="Histidine kinase-like ATPase, C-terminal domain"/>
    <property type="match status" value="1"/>
</dbReference>
<feature type="transmembrane region" description="Helical" evidence="9">
    <location>
        <begin position="50"/>
        <end position="69"/>
    </location>
</feature>
<evidence type="ECO:0000256" key="7">
    <source>
        <dbReference type="ARBA" id="ARBA00023012"/>
    </source>
</evidence>
<evidence type="ECO:0000313" key="12">
    <source>
        <dbReference type="EMBL" id="SHO49178.1"/>
    </source>
</evidence>
<dbReference type="SMART" id="SM00387">
    <property type="entry name" value="HATPase_c"/>
    <property type="match status" value="1"/>
</dbReference>
<sequence length="352" mass="39548">MSQHKKNQGFRIAGSILISMIAFSFCFWLSYLLTNFIYRYTGTPAKPWTYILTGILGLYIFAAGVKIIVDANSKKFKHFGRDQIIEEALDAMKRITQGDFSVVMKVEKHDPFSELAETINKMAHGLGTMENLRQDFIANVSHEIQSPLTSISGFAELLRNNSIIAEERVHYIDIIEAESKRLSKLSDNLLKLSSLDANATPLSFSKFRLDKQIQNSLLMLEPQWSEKNLDISLELEAVYVFGDKNLMAQVWINLLHNAIKFTPNGGTITITTSNGDYEVVCRIADNGIGISDEDKLHIFERFYKVDKARDRNLGGNGLGLSLVKKIVELHKGTIHVESEVGAGTIFSIKLPK</sequence>
<dbReference type="InterPro" id="IPR036097">
    <property type="entry name" value="HisK_dim/P_sf"/>
</dbReference>
<proteinExistence type="predicted"/>
<evidence type="ECO:0000256" key="5">
    <source>
        <dbReference type="ARBA" id="ARBA00022679"/>
    </source>
</evidence>
<evidence type="ECO:0000256" key="9">
    <source>
        <dbReference type="SAM" id="Phobius"/>
    </source>
</evidence>
<keyword evidence="4" id="KW-0597">Phosphoprotein</keyword>
<dbReference type="Gene3D" id="6.10.340.10">
    <property type="match status" value="1"/>
</dbReference>
<dbReference type="SUPFAM" id="SSF158472">
    <property type="entry name" value="HAMP domain-like"/>
    <property type="match status" value="1"/>
</dbReference>
<dbReference type="Pfam" id="PF02518">
    <property type="entry name" value="HATPase_c"/>
    <property type="match status" value="1"/>
</dbReference>
<feature type="transmembrane region" description="Helical" evidence="9">
    <location>
        <begin position="12"/>
        <end position="38"/>
    </location>
</feature>
<dbReference type="InterPro" id="IPR036890">
    <property type="entry name" value="HATPase_C_sf"/>
</dbReference>
<dbReference type="OrthoDB" id="9813151at2"/>
<evidence type="ECO:0000256" key="6">
    <source>
        <dbReference type="ARBA" id="ARBA00022777"/>
    </source>
</evidence>
<keyword evidence="9" id="KW-1133">Transmembrane helix</keyword>
<dbReference type="PANTHER" id="PTHR43711">
    <property type="entry name" value="TWO-COMPONENT HISTIDINE KINASE"/>
    <property type="match status" value="1"/>
</dbReference>
<comment type="subcellular location">
    <subcellularLocation>
        <location evidence="2">Membrane</location>
    </subcellularLocation>
</comment>
<evidence type="ECO:0000256" key="8">
    <source>
        <dbReference type="ARBA" id="ARBA00023136"/>
    </source>
</evidence>
<dbReference type="InterPro" id="IPR005467">
    <property type="entry name" value="His_kinase_dom"/>
</dbReference>